<feature type="coiled-coil region" evidence="1">
    <location>
        <begin position="73"/>
        <end position="215"/>
    </location>
</feature>
<comment type="caution">
    <text evidence="4">The sequence shown here is derived from an EMBL/GenBank/DDBJ whole genome shotgun (WGS) entry which is preliminary data.</text>
</comment>
<feature type="region of interest" description="Disordered" evidence="2">
    <location>
        <begin position="625"/>
        <end position="655"/>
    </location>
</feature>
<dbReference type="EMBL" id="CAJNOC010001241">
    <property type="protein sequence ID" value="CAF0847782.1"/>
    <property type="molecule type" value="Genomic_DNA"/>
</dbReference>
<dbReference type="OrthoDB" id="5566667at2759"/>
<dbReference type="InterPro" id="IPR049372">
    <property type="entry name" value="PPP1R21_C"/>
</dbReference>
<dbReference type="Proteomes" id="UP000663879">
    <property type="component" value="Unassembled WGS sequence"/>
</dbReference>
<evidence type="ECO:0000313" key="4">
    <source>
        <dbReference type="EMBL" id="CAF0847782.1"/>
    </source>
</evidence>
<dbReference type="PANTHER" id="PTHR21448">
    <property type="entry name" value="SMOOTH MUSCLE MYOSIN HEAVY CHAIN-RELATED"/>
    <property type="match status" value="1"/>
</dbReference>
<sequence length="655" mass="76663">MSKASKSDLDANSLNGTDTISLDHSENGVKYDRLVQDYVKLRSKLTILKKAYVEQSELSAQKDQTIRKFELEIDGLSFRNQQLTARVESLQKDLDEKPNQTSSAPSTAQPNVLAEELQHKINENQSLHRRLNELEVDLRQKIVKNEETIKQIEYEKIVLEKKLEALESSSKVTIEKLENDKIKLELSLIQLENQIRSIHEEKEMKENELIKKESEHNLLVKQHAELSKNSSTSSLNIQSQKSEITTILKLILNSLSQIYPCLEERFNKKSNLSKQIGKTGNYLKQLEKLFYEFKWKETDFTINEFFDENHKIFQTIINDLNESNNNADIFKINKKIKIYLNKLDLFLFGENDVETFSKLTRKLYESFKTGKILISNEVLMNGLRNMSDILDKLLFALNEKLSMEYSLNYPDNLTTMDECLVSYITQFKQDLTQLNLVNNLVDSIIRLKSELSDHNEIVDNEEIENLKKLITDKDLLVQDLHNTIESLRLKSDKDDLDLKDLRSRIETLQLRLVQNEEEKLIEKPNLEKSDTLDDLDKRLEKPSVDLYDIQIDTLNKKIQYLDSKAYYYYDEMLILLERLKLQLEINDHQASDLNEIKDQLERTRSSYEIQMSTMSDHLIEMTDRMTKQSEENEKLKHDLDSLQNTKSNNKGKKSK</sequence>
<evidence type="ECO:0000259" key="3">
    <source>
        <dbReference type="SMART" id="SM01254"/>
    </source>
</evidence>
<dbReference type="Pfam" id="PF10205">
    <property type="entry name" value="KLRAQ"/>
    <property type="match status" value="1"/>
</dbReference>
<evidence type="ECO:0000313" key="5">
    <source>
        <dbReference type="Proteomes" id="UP000663879"/>
    </source>
</evidence>
<accession>A0A813WA10</accession>
<protein>
    <recommendedName>
        <fullName evidence="3">Protein phosphatase 1 regulatory subunit 21 N-terminal domain-containing protein</fullName>
    </recommendedName>
</protein>
<evidence type="ECO:0000256" key="1">
    <source>
        <dbReference type="SAM" id="Coils"/>
    </source>
</evidence>
<feature type="region of interest" description="Disordered" evidence="2">
    <location>
        <begin position="1"/>
        <end position="23"/>
    </location>
</feature>
<dbReference type="InterPro" id="IPR040024">
    <property type="entry name" value="PPP1R21"/>
</dbReference>
<keyword evidence="5" id="KW-1185">Reference proteome</keyword>
<dbReference type="SMART" id="SM01254">
    <property type="entry name" value="KLRAQ"/>
    <property type="match status" value="1"/>
</dbReference>
<dbReference type="PANTHER" id="PTHR21448:SF0">
    <property type="entry name" value="PROTEIN PHOSPHATASE 1 REGULATORY SUBUNIT 21"/>
    <property type="match status" value="1"/>
</dbReference>
<proteinExistence type="predicted"/>
<dbReference type="AlphaFoldDB" id="A0A813WA10"/>
<feature type="compositionally biased region" description="Basic and acidic residues" evidence="2">
    <location>
        <begin position="625"/>
        <end position="640"/>
    </location>
</feature>
<dbReference type="GO" id="GO:0016020">
    <property type="term" value="C:membrane"/>
    <property type="evidence" value="ECO:0007669"/>
    <property type="project" value="TreeGrafter"/>
</dbReference>
<dbReference type="Pfam" id="PF21636">
    <property type="entry name" value="PPP1R21_C"/>
    <property type="match status" value="1"/>
</dbReference>
<organism evidence="4 5">
    <name type="scientific">Brachionus calyciflorus</name>
    <dbReference type="NCBI Taxonomy" id="104777"/>
    <lineage>
        <taxon>Eukaryota</taxon>
        <taxon>Metazoa</taxon>
        <taxon>Spiralia</taxon>
        <taxon>Gnathifera</taxon>
        <taxon>Rotifera</taxon>
        <taxon>Eurotatoria</taxon>
        <taxon>Monogononta</taxon>
        <taxon>Pseudotrocha</taxon>
        <taxon>Ploima</taxon>
        <taxon>Brachionidae</taxon>
        <taxon>Brachionus</taxon>
    </lineage>
</organism>
<reference evidence="4" key="1">
    <citation type="submission" date="2021-02" db="EMBL/GenBank/DDBJ databases">
        <authorList>
            <person name="Nowell W R."/>
        </authorList>
    </citation>
    <scope>NUCLEOTIDE SEQUENCE</scope>
    <source>
        <strain evidence="4">Ploen Becks lab</strain>
    </source>
</reference>
<evidence type="ECO:0000256" key="2">
    <source>
        <dbReference type="SAM" id="MobiDB-lite"/>
    </source>
</evidence>
<feature type="compositionally biased region" description="Polar residues" evidence="2">
    <location>
        <begin position="10"/>
        <end position="20"/>
    </location>
</feature>
<name>A0A813WA10_9BILA</name>
<keyword evidence="1" id="KW-0175">Coiled coil</keyword>
<dbReference type="InterPro" id="IPR019343">
    <property type="entry name" value="PPP1R21_N"/>
</dbReference>
<dbReference type="GO" id="GO:0005769">
    <property type="term" value="C:early endosome"/>
    <property type="evidence" value="ECO:0007669"/>
    <property type="project" value="TreeGrafter"/>
</dbReference>
<gene>
    <name evidence="4" type="ORF">OXX778_LOCUS8788</name>
</gene>
<feature type="domain" description="Protein phosphatase 1 regulatory subunit 21 N-terminal" evidence="3">
    <location>
        <begin position="32"/>
        <end position="117"/>
    </location>
</feature>